<sequence>MAEFNAKTKLPVSASSGGERETAARQAFRRGNQLHVIRDEGRIGEEATSPEYKIRIPRSTAHEYKQQHPDSEIMLPLYVGDKYYLGDRVQQSVTTHPGGQAQVIPVIRSHPNRRKAARRRDRRRRELEQEEDENTPLAHFLPLRQYIPYAFANVAKRMPIVKPFVPGTEETIRVGRANNRVRYRQAPSIRSQEAVSLDGEVPEEYHTVAAPVNEYLSVEQRCNAFRENPDITASPDQPDKHPVETSQTTGYRAKKNPARYRRRQQPESQNPRATVEAAETKKSGLQRTQISNESVLKPGWSSTFQVSMRRDALGEEPVRRAGSGVCNADTASTKLPVGRQTSLLPGWWSKVDEENKLSGGSFSNRQHFRQRIHRHDSRQLQELLPPKRGYEARAVQDARYPRVVSLERDLTWHERPAWTKIGHHAILSSWQQGTEPGRKKSFWADEWMSGGKAVRSRFVEHLQEKAEVLESLGVVGDWTKVRRRSGWLSKLRGGRGRGK</sequence>
<dbReference type="EMBL" id="LFZN01000078">
    <property type="protein sequence ID" value="KXT00224.1"/>
    <property type="molecule type" value="Genomic_DNA"/>
</dbReference>
<organism evidence="2 3">
    <name type="scientific">Pseudocercospora eumusae</name>
    <dbReference type="NCBI Taxonomy" id="321146"/>
    <lineage>
        <taxon>Eukaryota</taxon>
        <taxon>Fungi</taxon>
        <taxon>Dikarya</taxon>
        <taxon>Ascomycota</taxon>
        <taxon>Pezizomycotina</taxon>
        <taxon>Dothideomycetes</taxon>
        <taxon>Dothideomycetidae</taxon>
        <taxon>Mycosphaerellales</taxon>
        <taxon>Mycosphaerellaceae</taxon>
        <taxon>Pseudocercospora</taxon>
    </lineage>
</organism>
<dbReference type="OrthoDB" id="10436401at2759"/>
<name>A0A139HCM9_9PEZI</name>
<dbReference type="Proteomes" id="UP000070133">
    <property type="component" value="Unassembled WGS sequence"/>
</dbReference>
<dbReference type="AlphaFoldDB" id="A0A139HCM9"/>
<proteinExistence type="predicted"/>
<reference evidence="2 3" key="1">
    <citation type="submission" date="2015-07" db="EMBL/GenBank/DDBJ databases">
        <title>Comparative genomics of the Sigatoka disease complex on banana suggests a link between parallel evolutionary changes in Pseudocercospora fijiensis and Pseudocercospora eumusae and increased virulence on the banana host.</title>
        <authorList>
            <person name="Chang T.-C."/>
            <person name="Salvucci A."/>
            <person name="Crous P.W."/>
            <person name="Stergiopoulos I."/>
        </authorList>
    </citation>
    <scope>NUCLEOTIDE SEQUENCE [LARGE SCALE GENOMIC DNA]</scope>
    <source>
        <strain evidence="2 3">CBS 114824</strain>
    </source>
</reference>
<evidence type="ECO:0000313" key="2">
    <source>
        <dbReference type="EMBL" id="KXT00224.1"/>
    </source>
</evidence>
<accession>A0A139HCM9</accession>
<feature type="compositionally biased region" description="Basic residues" evidence="1">
    <location>
        <begin position="110"/>
        <end position="123"/>
    </location>
</feature>
<protein>
    <submittedName>
        <fullName evidence="2">Uncharacterized protein</fullName>
    </submittedName>
</protein>
<feature type="region of interest" description="Disordered" evidence="1">
    <location>
        <begin position="228"/>
        <end position="296"/>
    </location>
</feature>
<feature type="compositionally biased region" description="Basic residues" evidence="1">
    <location>
        <begin position="252"/>
        <end position="263"/>
    </location>
</feature>
<evidence type="ECO:0000313" key="3">
    <source>
        <dbReference type="Proteomes" id="UP000070133"/>
    </source>
</evidence>
<comment type="caution">
    <text evidence="2">The sequence shown here is derived from an EMBL/GenBank/DDBJ whole genome shotgun (WGS) entry which is preliminary data.</text>
</comment>
<evidence type="ECO:0000256" key="1">
    <source>
        <dbReference type="SAM" id="MobiDB-lite"/>
    </source>
</evidence>
<feature type="region of interest" description="Disordered" evidence="1">
    <location>
        <begin position="1"/>
        <end position="33"/>
    </location>
</feature>
<feature type="region of interest" description="Disordered" evidence="1">
    <location>
        <begin position="108"/>
        <end position="134"/>
    </location>
</feature>
<feature type="compositionally biased region" description="Polar residues" evidence="1">
    <location>
        <begin position="283"/>
        <end position="296"/>
    </location>
</feature>
<keyword evidence="3" id="KW-1185">Reference proteome</keyword>
<gene>
    <name evidence="2" type="ORF">AC578_7014</name>
</gene>